<comment type="caution">
    <text evidence="1">The sequence shown here is derived from an EMBL/GenBank/DDBJ whole genome shotgun (WGS) entry which is preliminary data.</text>
</comment>
<reference evidence="1" key="1">
    <citation type="submission" date="2021-06" db="EMBL/GenBank/DDBJ databases">
        <authorList>
            <person name="Kallberg Y."/>
            <person name="Tangrot J."/>
            <person name="Rosling A."/>
        </authorList>
    </citation>
    <scope>NUCLEOTIDE SEQUENCE</scope>
    <source>
        <strain evidence="1">28 12/20/2015</strain>
    </source>
</reference>
<keyword evidence="2" id="KW-1185">Reference proteome</keyword>
<sequence length="127" mass="14776">DPFKVTPILDNDIGISNSSHESCLHLEPEKVSRIPSNTVQLQQILYRDYASLSRKIDDSYFSSTSNLKGVPAYLDPYRYCQLGRRPNEKSDIYQLRKQTIPVTPTEYVKLYKKCWNAEPNERSFNNK</sequence>
<evidence type="ECO:0000313" key="2">
    <source>
        <dbReference type="Proteomes" id="UP000789366"/>
    </source>
</evidence>
<name>A0ACA9KJ71_9GLOM</name>
<evidence type="ECO:0000313" key="1">
    <source>
        <dbReference type="EMBL" id="CAG8474568.1"/>
    </source>
</evidence>
<organism evidence="1 2">
    <name type="scientific">Cetraspora pellucida</name>
    <dbReference type="NCBI Taxonomy" id="1433469"/>
    <lineage>
        <taxon>Eukaryota</taxon>
        <taxon>Fungi</taxon>
        <taxon>Fungi incertae sedis</taxon>
        <taxon>Mucoromycota</taxon>
        <taxon>Glomeromycotina</taxon>
        <taxon>Glomeromycetes</taxon>
        <taxon>Diversisporales</taxon>
        <taxon>Gigasporaceae</taxon>
        <taxon>Cetraspora</taxon>
    </lineage>
</organism>
<gene>
    <name evidence="1" type="ORF">SPELUC_LOCUS1850</name>
</gene>
<protein>
    <submittedName>
        <fullName evidence="1">13513_t:CDS:1</fullName>
    </submittedName>
</protein>
<dbReference type="Proteomes" id="UP000789366">
    <property type="component" value="Unassembled WGS sequence"/>
</dbReference>
<dbReference type="EMBL" id="CAJVPW010001072">
    <property type="protein sequence ID" value="CAG8474568.1"/>
    <property type="molecule type" value="Genomic_DNA"/>
</dbReference>
<accession>A0ACA9KJ71</accession>
<proteinExistence type="predicted"/>
<feature type="non-terminal residue" evidence="1">
    <location>
        <position position="1"/>
    </location>
</feature>